<dbReference type="EMBL" id="GBRH01199490">
    <property type="protein sequence ID" value="JAD98405.1"/>
    <property type="molecule type" value="Transcribed_RNA"/>
</dbReference>
<reference evidence="1" key="2">
    <citation type="journal article" date="2015" name="Data Brief">
        <title>Shoot transcriptome of the giant reed, Arundo donax.</title>
        <authorList>
            <person name="Barrero R.A."/>
            <person name="Guerrero F.D."/>
            <person name="Moolhuijzen P."/>
            <person name="Goolsby J.A."/>
            <person name="Tidwell J."/>
            <person name="Bellgard S.E."/>
            <person name="Bellgard M.I."/>
        </authorList>
    </citation>
    <scope>NUCLEOTIDE SEQUENCE</scope>
    <source>
        <tissue evidence="1">Shoot tissue taken approximately 20 cm above the soil surface</tissue>
    </source>
</reference>
<dbReference type="AlphaFoldDB" id="A0A0A9EKK1"/>
<proteinExistence type="predicted"/>
<sequence length="54" mass="6310">MLLIQTIQVELLTRIVLVVYIDETTNYQCSVSSIKMEYNSVNSNLNITWEEIFP</sequence>
<protein>
    <submittedName>
        <fullName evidence="1">Uncharacterized protein</fullName>
    </submittedName>
</protein>
<evidence type="ECO:0000313" key="1">
    <source>
        <dbReference type="EMBL" id="JAD98405.1"/>
    </source>
</evidence>
<name>A0A0A9EKK1_ARUDO</name>
<reference evidence="1" key="1">
    <citation type="submission" date="2014-09" db="EMBL/GenBank/DDBJ databases">
        <authorList>
            <person name="Magalhaes I.L.F."/>
            <person name="Oliveira U."/>
            <person name="Santos F.R."/>
            <person name="Vidigal T.H.D.A."/>
            <person name="Brescovit A.D."/>
            <person name="Santos A.J."/>
        </authorList>
    </citation>
    <scope>NUCLEOTIDE SEQUENCE</scope>
    <source>
        <tissue evidence="1">Shoot tissue taken approximately 20 cm above the soil surface</tissue>
    </source>
</reference>
<accession>A0A0A9EKK1</accession>
<organism evidence="1">
    <name type="scientific">Arundo donax</name>
    <name type="common">Giant reed</name>
    <name type="synonym">Donax arundinaceus</name>
    <dbReference type="NCBI Taxonomy" id="35708"/>
    <lineage>
        <taxon>Eukaryota</taxon>
        <taxon>Viridiplantae</taxon>
        <taxon>Streptophyta</taxon>
        <taxon>Embryophyta</taxon>
        <taxon>Tracheophyta</taxon>
        <taxon>Spermatophyta</taxon>
        <taxon>Magnoliopsida</taxon>
        <taxon>Liliopsida</taxon>
        <taxon>Poales</taxon>
        <taxon>Poaceae</taxon>
        <taxon>PACMAD clade</taxon>
        <taxon>Arundinoideae</taxon>
        <taxon>Arundineae</taxon>
        <taxon>Arundo</taxon>
    </lineage>
</organism>